<reference evidence="1" key="1">
    <citation type="submission" date="2015-12" db="EMBL/GenBank/DDBJ databases">
        <title>Gene expression during late stages of embryo sac development: a critical building block for successful pollen-pistil interactions.</title>
        <authorList>
            <person name="Liu Y."/>
            <person name="Joly V."/>
            <person name="Sabar M."/>
            <person name="Matton D.P."/>
        </authorList>
    </citation>
    <scope>NUCLEOTIDE SEQUENCE</scope>
</reference>
<protein>
    <submittedName>
        <fullName evidence="1">Putative ovule protein</fullName>
    </submittedName>
</protein>
<organism evidence="1">
    <name type="scientific">Solanum chacoense</name>
    <name type="common">Chaco potato</name>
    <dbReference type="NCBI Taxonomy" id="4108"/>
    <lineage>
        <taxon>Eukaryota</taxon>
        <taxon>Viridiplantae</taxon>
        <taxon>Streptophyta</taxon>
        <taxon>Embryophyta</taxon>
        <taxon>Tracheophyta</taxon>
        <taxon>Spermatophyta</taxon>
        <taxon>Magnoliopsida</taxon>
        <taxon>eudicotyledons</taxon>
        <taxon>Gunneridae</taxon>
        <taxon>Pentapetalae</taxon>
        <taxon>asterids</taxon>
        <taxon>lamiids</taxon>
        <taxon>Solanales</taxon>
        <taxon>Solanaceae</taxon>
        <taxon>Solanoideae</taxon>
        <taxon>Solaneae</taxon>
        <taxon>Solanum</taxon>
    </lineage>
</organism>
<sequence>MVLFKDHIVNLLLGCSLLETMESSRFKDFSLFEIRSLKLKRNLISYNDDQEIEIISWKLLSPTLHSLFRDFRKSSCF</sequence>
<name>A0A0V0HJ70_SOLCH</name>
<proteinExistence type="predicted"/>
<dbReference type="EMBL" id="GEDG01019042">
    <property type="protein sequence ID" value="JAP20276.1"/>
    <property type="molecule type" value="Transcribed_RNA"/>
</dbReference>
<accession>A0A0V0HJ70</accession>
<dbReference type="AlphaFoldDB" id="A0A0V0HJ70"/>
<evidence type="ECO:0000313" key="1">
    <source>
        <dbReference type="EMBL" id="JAP20276.1"/>
    </source>
</evidence>